<dbReference type="Gene3D" id="1.25.40.20">
    <property type="entry name" value="Ankyrin repeat-containing domain"/>
    <property type="match status" value="1"/>
</dbReference>
<keyword evidence="3" id="KW-1185">Reference proteome</keyword>
<dbReference type="PANTHER" id="PTHR12393">
    <property type="entry name" value="SPHINGOMYELIN PHOSPHODIESTERASE RELATED"/>
    <property type="match status" value="1"/>
</dbReference>
<protein>
    <recommendedName>
        <fullName evidence="4">Ankyrin repeat domain-containing protein</fullName>
    </recommendedName>
</protein>
<name>A0A835XHP5_9CHLO</name>
<dbReference type="PANTHER" id="PTHR12393:SF6">
    <property type="entry name" value="SPHINGOMYELIN PHOSPHODIESTERASE 2"/>
    <property type="match status" value="1"/>
</dbReference>
<dbReference type="EMBL" id="JAEHOE010000172">
    <property type="protein sequence ID" value="KAG2483570.1"/>
    <property type="molecule type" value="Genomic_DNA"/>
</dbReference>
<evidence type="ECO:0000256" key="1">
    <source>
        <dbReference type="SAM" id="MobiDB-lite"/>
    </source>
</evidence>
<proteinExistence type="predicted"/>
<accession>A0A835XHP5</accession>
<dbReference type="GO" id="GO:0030149">
    <property type="term" value="P:sphingolipid catabolic process"/>
    <property type="evidence" value="ECO:0007669"/>
    <property type="project" value="TreeGrafter"/>
</dbReference>
<dbReference type="GO" id="GO:0071944">
    <property type="term" value="C:cell periphery"/>
    <property type="evidence" value="ECO:0007669"/>
    <property type="project" value="TreeGrafter"/>
</dbReference>
<sequence>MFAAHWSAPADACRDLSRAKRLRLLCLTAATGELANLEVAVAAAGLVLTADVMTAAAAAGEVEACSWLLELERGLRSRAWELDSALSAAARANQRAACEWLLAHVAVLPSPPSWRDDAATSAARGGHLDMVEWLLDQGAAPKEHTYGVVLVAAAKGERLELLERLLSKLPEGAVWEAILAAAEAGLRELMHRLYEQLPEDHVPPPDDLARLPCAVAKGCDLVTLQHWWPRLRGSIGEDAEAKAAVIQAAAAGPTPDWQAKVTGLRQALGYSPQAGCLAFAVESGNEEAVRFLLSQELQGTPGGKYDSTMVWPALYQGIDVRLDRMYEGPPPHTLALLRLVTEAGWLPELYWLERLFESALYGGHVEAANWLYEELLAQDPDFGLSTRHFAWGARSGSVLMLAWLQAQGCPLGPEVWDMQADNKVYVAGDDMYPPQVGAVDSGCEAALEWLAEAGCEMPTDGTPYVTAAYNGDLRTLAVLRRLGMPLGPADGETFEAATKWGAPLPALKQLAGMLAEEAISISWANAKTIVEGVRDYNRWAIWSGEPREERGELEDFRLKGEGVYEEQLAWIEEQRAAAGEEEPQGEEVEVEEGGEGEEGGGGGARGGRGGRGRGGGRRACRGRRRGGAAEEDE</sequence>
<dbReference type="SUPFAM" id="SSF48403">
    <property type="entry name" value="Ankyrin repeat"/>
    <property type="match status" value="1"/>
</dbReference>
<dbReference type="GO" id="GO:0016020">
    <property type="term" value="C:membrane"/>
    <property type="evidence" value="ECO:0007669"/>
    <property type="project" value="TreeGrafter"/>
</dbReference>
<evidence type="ECO:0000313" key="3">
    <source>
        <dbReference type="Proteomes" id="UP000612055"/>
    </source>
</evidence>
<dbReference type="AlphaFoldDB" id="A0A835XHP5"/>
<dbReference type="GO" id="GO:0004620">
    <property type="term" value="F:phospholipase activity"/>
    <property type="evidence" value="ECO:0007669"/>
    <property type="project" value="TreeGrafter"/>
</dbReference>
<comment type="caution">
    <text evidence="2">The sequence shown here is derived from an EMBL/GenBank/DDBJ whole genome shotgun (WGS) entry which is preliminary data.</text>
</comment>
<evidence type="ECO:0008006" key="4">
    <source>
        <dbReference type="Google" id="ProtNLM"/>
    </source>
</evidence>
<dbReference type="Proteomes" id="UP000612055">
    <property type="component" value="Unassembled WGS sequence"/>
</dbReference>
<organism evidence="2 3">
    <name type="scientific">Edaphochlamys debaryana</name>
    <dbReference type="NCBI Taxonomy" id="47281"/>
    <lineage>
        <taxon>Eukaryota</taxon>
        <taxon>Viridiplantae</taxon>
        <taxon>Chlorophyta</taxon>
        <taxon>core chlorophytes</taxon>
        <taxon>Chlorophyceae</taxon>
        <taxon>CS clade</taxon>
        <taxon>Chlamydomonadales</taxon>
        <taxon>Chlamydomonadales incertae sedis</taxon>
        <taxon>Edaphochlamys</taxon>
    </lineage>
</organism>
<dbReference type="InterPro" id="IPR036770">
    <property type="entry name" value="Ankyrin_rpt-contain_sf"/>
</dbReference>
<gene>
    <name evidence="2" type="ORF">HYH03_017577</name>
</gene>
<feature type="compositionally biased region" description="Basic residues" evidence="1">
    <location>
        <begin position="608"/>
        <end position="626"/>
    </location>
</feature>
<reference evidence="2" key="1">
    <citation type="journal article" date="2020" name="bioRxiv">
        <title>Comparative genomics of Chlamydomonas.</title>
        <authorList>
            <person name="Craig R.J."/>
            <person name="Hasan A.R."/>
            <person name="Ness R.W."/>
            <person name="Keightley P.D."/>
        </authorList>
    </citation>
    <scope>NUCLEOTIDE SEQUENCE</scope>
    <source>
        <strain evidence="2">CCAP 11/70</strain>
    </source>
</reference>
<dbReference type="OrthoDB" id="63514at2759"/>
<feature type="compositionally biased region" description="Acidic residues" evidence="1">
    <location>
        <begin position="579"/>
        <end position="598"/>
    </location>
</feature>
<dbReference type="GO" id="GO:0005783">
    <property type="term" value="C:endoplasmic reticulum"/>
    <property type="evidence" value="ECO:0007669"/>
    <property type="project" value="TreeGrafter"/>
</dbReference>
<dbReference type="GO" id="GO:0046513">
    <property type="term" value="P:ceramide biosynthetic process"/>
    <property type="evidence" value="ECO:0007669"/>
    <property type="project" value="TreeGrafter"/>
</dbReference>
<feature type="region of interest" description="Disordered" evidence="1">
    <location>
        <begin position="573"/>
        <end position="633"/>
    </location>
</feature>
<evidence type="ECO:0000313" key="2">
    <source>
        <dbReference type="EMBL" id="KAG2483570.1"/>
    </source>
</evidence>